<feature type="compositionally biased region" description="Acidic residues" evidence="1">
    <location>
        <begin position="585"/>
        <end position="616"/>
    </location>
</feature>
<keyword evidence="3" id="KW-1185">Reference proteome</keyword>
<feature type="region of interest" description="Disordered" evidence="1">
    <location>
        <begin position="439"/>
        <end position="479"/>
    </location>
</feature>
<feature type="compositionally biased region" description="Basic and acidic residues" evidence="1">
    <location>
        <begin position="617"/>
        <end position="646"/>
    </location>
</feature>
<name>W6Z0M4_COCMI</name>
<feature type="compositionally biased region" description="Basic and acidic residues" evidence="1">
    <location>
        <begin position="371"/>
        <end position="382"/>
    </location>
</feature>
<dbReference type="Proteomes" id="UP000054032">
    <property type="component" value="Unassembled WGS sequence"/>
</dbReference>
<evidence type="ECO:0000256" key="1">
    <source>
        <dbReference type="SAM" id="MobiDB-lite"/>
    </source>
</evidence>
<feature type="compositionally biased region" description="Acidic residues" evidence="1">
    <location>
        <begin position="550"/>
        <end position="559"/>
    </location>
</feature>
<dbReference type="OrthoDB" id="3695135at2759"/>
<organism evidence="2 3">
    <name type="scientific">Bipolaris oryzae ATCC 44560</name>
    <dbReference type="NCBI Taxonomy" id="930090"/>
    <lineage>
        <taxon>Eukaryota</taxon>
        <taxon>Fungi</taxon>
        <taxon>Dikarya</taxon>
        <taxon>Ascomycota</taxon>
        <taxon>Pezizomycotina</taxon>
        <taxon>Dothideomycetes</taxon>
        <taxon>Pleosporomycetidae</taxon>
        <taxon>Pleosporales</taxon>
        <taxon>Pleosporineae</taxon>
        <taxon>Pleosporaceae</taxon>
        <taxon>Bipolaris</taxon>
    </lineage>
</organism>
<feature type="region of interest" description="Disordered" evidence="1">
    <location>
        <begin position="549"/>
        <end position="646"/>
    </location>
</feature>
<evidence type="ECO:0000313" key="2">
    <source>
        <dbReference type="EMBL" id="EUC45302.1"/>
    </source>
</evidence>
<feature type="region of interest" description="Disordered" evidence="1">
    <location>
        <begin position="371"/>
        <end position="403"/>
    </location>
</feature>
<dbReference type="RefSeq" id="XP_007688176.1">
    <property type="nucleotide sequence ID" value="XM_007689986.1"/>
</dbReference>
<sequence length="646" mass="72057">MVPKAPPLPFKPVSAGKANFVAQRAAIRQNVEIFKTRKDHHRRIFKYLVAELYARSERQGEDDITEEQHDIVERLRNNAGDFNLLYGGDSDFENGSDQIIDPDDEAYLISQRDEIIKQVLEQLDQPVIMRDDVEGSSSPDSIILEKASTLDPTESFAAQYTKDEISIIHSLADLTGKSYYRAEQCLSAAHWDLELALKYLDEDQPISSAGGFIRDQSGALTTSIHDRPVKHVPAGSSDGAKRRALGPQESINLIAALWIKLQHAKEARRTEEFERDGIKIRVEEVAGESDSDSPPIEIVYTAPANKPDPPKKRKPQSRKGLSHAGQPLWLDEAGTVTSRTGLQGTPYQQYLQMRYCLQLQYYGYEAIPSDDPHRGIPTKERCPPPLVQEASSDDEDDASVPEQEISGAELQAIIDVKVSGTGDEVDSVVGDEVDSVVSDGVDSVFGDDLEGDTRVNSPVSDNAGDNEPTITPALRGPEQPRKLYMKVRFNLGGGVEVAPGEVSDGGGSIEQCKETKQAEQKGQVEKRKQVQKGWQVEEVRGFLLGRLEEAEQVEEEEEEMGRRGMGLEREREAEEVEKRRRLFVSDEEDAWDGMFSDEELELDDEEEGDEAEEEEEGKGQDVEEKESKEVGEKKEDQGRVDELMDD</sequence>
<evidence type="ECO:0008006" key="4">
    <source>
        <dbReference type="Google" id="ProtNLM"/>
    </source>
</evidence>
<dbReference type="HOGENOM" id="CLU_402760_0_0_1"/>
<feature type="compositionally biased region" description="Basic residues" evidence="1">
    <location>
        <begin position="311"/>
        <end position="321"/>
    </location>
</feature>
<dbReference type="AlphaFoldDB" id="W6Z0M4"/>
<reference evidence="2 3" key="1">
    <citation type="journal article" date="2013" name="PLoS Genet.">
        <title>Comparative genome structure, secondary metabolite, and effector coding capacity across Cochliobolus pathogens.</title>
        <authorList>
            <person name="Condon B.J."/>
            <person name="Leng Y."/>
            <person name="Wu D."/>
            <person name="Bushley K.E."/>
            <person name="Ohm R.A."/>
            <person name="Otillar R."/>
            <person name="Martin J."/>
            <person name="Schackwitz W."/>
            <person name="Grimwood J."/>
            <person name="MohdZainudin N."/>
            <person name="Xue C."/>
            <person name="Wang R."/>
            <person name="Manning V.A."/>
            <person name="Dhillon B."/>
            <person name="Tu Z.J."/>
            <person name="Steffenson B.J."/>
            <person name="Salamov A."/>
            <person name="Sun H."/>
            <person name="Lowry S."/>
            <person name="LaButti K."/>
            <person name="Han J."/>
            <person name="Copeland A."/>
            <person name="Lindquist E."/>
            <person name="Barry K."/>
            <person name="Schmutz J."/>
            <person name="Baker S.E."/>
            <person name="Ciuffetti L.M."/>
            <person name="Grigoriev I.V."/>
            <person name="Zhong S."/>
            <person name="Turgeon B.G."/>
        </authorList>
    </citation>
    <scope>NUCLEOTIDE SEQUENCE [LARGE SCALE GENOMIC DNA]</scope>
    <source>
        <strain evidence="2 3">ATCC 44560</strain>
    </source>
</reference>
<proteinExistence type="predicted"/>
<feature type="compositionally biased region" description="Basic and acidic residues" evidence="1">
    <location>
        <begin position="560"/>
        <end position="578"/>
    </location>
</feature>
<protein>
    <recommendedName>
        <fullName evidence="4">UBA domain-containing protein</fullName>
    </recommendedName>
</protein>
<dbReference type="EMBL" id="KI963987">
    <property type="protein sequence ID" value="EUC45302.1"/>
    <property type="molecule type" value="Genomic_DNA"/>
</dbReference>
<dbReference type="GeneID" id="19124639"/>
<gene>
    <name evidence="2" type="ORF">COCMIDRAFT_5503</name>
</gene>
<evidence type="ECO:0000313" key="3">
    <source>
        <dbReference type="Proteomes" id="UP000054032"/>
    </source>
</evidence>
<accession>W6Z0M4</accession>
<dbReference type="KEGG" id="bor:COCMIDRAFT_5503"/>
<feature type="region of interest" description="Disordered" evidence="1">
    <location>
        <begin position="284"/>
        <end position="328"/>
    </location>
</feature>